<evidence type="ECO:0000313" key="1">
    <source>
        <dbReference type="EMBL" id="KJV89235.1"/>
    </source>
</evidence>
<dbReference type="AlphaFoldDB" id="A0A0F3Q9J0"/>
<evidence type="ECO:0008006" key="3">
    <source>
        <dbReference type="Google" id="ProtNLM"/>
    </source>
</evidence>
<sequence length="106" mass="11985">MTQLLPAPNNNIYNSLTSEDIDMIIECLISEKVSSKLDLAFFKIINPRALKHYVNGCNKELIKNIFCHAFENGEKELVANMSEIEPKLKNFLPELLGSDQSSLDEV</sequence>
<dbReference type="RefSeq" id="WP_011477770.1">
    <property type="nucleotide sequence ID" value="NZ_LAOI01000001.1"/>
</dbReference>
<comment type="caution">
    <text evidence="1">The sequence shown here is derived from an EMBL/GenBank/DDBJ whole genome shotgun (WGS) entry which is preliminary data.</text>
</comment>
<dbReference type="EMBL" id="LAOI01000001">
    <property type="protein sequence ID" value="KJV89235.1"/>
    <property type="molecule type" value="Genomic_DNA"/>
</dbReference>
<name>A0A0F3Q9J0_RICBE</name>
<evidence type="ECO:0000313" key="2">
    <source>
        <dbReference type="Proteomes" id="UP000033661"/>
    </source>
</evidence>
<keyword evidence="2" id="KW-1185">Reference proteome</keyword>
<dbReference type="Proteomes" id="UP000033661">
    <property type="component" value="Unassembled WGS sequence"/>
</dbReference>
<protein>
    <recommendedName>
        <fullName evidence="3">Ankyrin repeat protein</fullName>
    </recommendedName>
</protein>
<gene>
    <name evidence="1" type="ORF">RBEAN4_0206</name>
</gene>
<organism evidence="1 2">
    <name type="scientific">Rickettsia bellii str. RML An4</name>
    <dbReference type="NCBI Taxonomy" id="1359193"/>
    <lineage>
        <taxon>Bacteria</taxon>
        <taxon>Pseudomonadati</taxon>
        <taxon>Pseudomonadota</taxon>
        <taxon>Alphaproteobacteria</taxon>
        <taxon>Rickettsiales</taxon>
        <taxon>Rickettsiaceae</taxon>
        <taxon>Rickettsieae</taxon>
        <taxon>Rickettsia</taxon>
        <taxon>belli group</taxon>
    </lineage>
</organism>
<proteinExistence type="predicted"/>
<accession>A0A0F3Q9J0</accession>
<dbReference type="PATRIC" id="fig|1359193.3.peg.195"/>
<reference evidence="1 2" key="1">
    <citation type="submission" date="2015-02" db="EMBL/GenBank/DDBJ databases">
        <title>Genome Sequencing of Rickettsiales.</title>
        <authorList>
            <person name="Daugherty S.C."/>
            <person name="Su Q."/>
            <person name="Abolude K."/>
            <person name="Beier-Sexton M."/>
            <person name="Carlyon J.A."/>
            <person name="Carter R."/>
            <person name="Day N.P."/>
            <person name="Dumler S.J."/>
            <person name="Dyachenko V."/>
            <person name="Godinez A."/>
            <person name="Kurtti T.J."/>
            <person name="Lichay M."/>
            <person name="Mullins K.E."/>
            <person name="Ott S."/>
            <person name="Pappas-Brown V."/>
            <person name="Paris D.H."/>
            <person name="Patel P."/>
            <person name="Richards A.L."/>
            <person name="Sadzewicz L."/>
            <person name="Sears K."/>
            <person name="Seidman D."/>
            <person name="Sengamalay N."/>
            <person name="Stenos J."/>
            <person name="Tallon L.J."/>
            <person name="Vincent G."/>
            <person name="Fraser C.M."/>
            <person name="Munderloh U."/>
            <person name="Dunning-Hotopp J.C."/>
        </authorList>
    </citation>
    <scope>NUCLEOTIDE SEQUENCE [LARGE SCALE GENOMIC DNA]</scope>
    <source>
        <strain evidence="1 2">RML An4</strain>
    </source>
</reference>